<dbReference type="InterPro" id="IPR027417">
    <property type="entry name" value="P-loop_NTPase"/>
</dbReference>
<dbReference type="Proteomes" id="UP000264820">
    <property type="component" value="Unplaced"/>
</dbReference>
<name>A0A3Q3DAR5_HIPCM</name>
<sequence length="87" mass="9629">GAEYVGLAELPDQVRRKTARKGFAFTLMVAGESGLGKSTLINALFLTDLYKDRKIANAQACGRWTWSACVPCTTKSTWFRCWPKPTA</sequence>
<protein>
    <submittedName>
        <fullName evidence="2">Septin 4a</fullName>
    </submittedName>
</protein>
<reference evidence="2" key="1">
    <citation type="submission" date="2025-08" db="UniProtKB">
        <authorList>
            <consortium name="Ensembl"/>
        </authorList>
    </citation>
    <scope>IDENTIFICATION</scope>
</reference>
<dbReference type="PANTHER" id="PTHR18884">
    <property type="entry name" value="SEPTIN"/>
    <property type="match status" value="1"/>
</dbReference>
<dbReference type="GO" id="GO:0005525">
    <property type="term" value="F:GTP binding"/>
    <property type="evidence" value="ECO:0007669"/>
    <property type="project" value="InterPro"/>
</dbReference>
<dbReference type="Gene3D" id="3.40.50.300">
    <property type="entry name" value="P-loop containing nucleotide triphosphate hydrolases"/>
    <property type="match status" value="1"/>
</dbReference>
<keyword evidence="3" id="KW-1185">Reference proteome</keyword>
<dbReference type="Ensembl" id="ENSHCOT00000002110.1">
    <property type="protein sequence ID" value="ENSHCOP00000007364.1"/>
    <property type="gene ID" value="ENSHCOG00000009438.1"/>
</dbReference>
<dbReference type="SUPFAM" id="SSF52540">
    <property type="entry name" value="P-loop containing nucleoside triphosphate hydrolases"/>
    <property type="match status" value="1"/>
</dbReference>
<feature type="domain" description="Septin-type G" evidence="1">
    <location>
        <begin position="21"/>
        <end position="60"/>
    </location>
</feature>
<dbReference type="Pfam" id="PF00735">
    <property type="entry name" value="Septin"/>
    <property type="match status" value="1"/>
</dbReference>
<accession>A0A3Q3DAR5</accession>
<dbReference type="InterPro" id="IPR030379">
    <property type="entry name" value="G_SEPTIN_dom"/>
</dbReference>
<dbReference type="GeneTree" id="ENSGT00940000157152"/>
<evidence type="ECO:0000313" key="2">
    <source>
        <dbReference type="Ensembl" id="ENSHCOP00000007364.1"/>
    </source>
</evidence>
<evidence type="ECO:0000313" key="3">
    <source>
        <dbReference type="Proteomes" id="UP000264820"/>
    </source>
</evidence>
<evidence type="ECO:0000259" key="1">
    <source>
        <dbReference type="Pfam" id="PF00735"/>
    </source>
</evidence>
<reference evidence="2" key="2">
    <citation type="submission" date="2025-09" db="UniProtKB">
        <authorList>
            <consortium name="Ensembl"/>
        </authorList>
    </citation>
    <scope>IDENTIFICATION</scope>
</reference>
<organism evidence="2 3">
    <name type="scientific">Hippocampus comes</name>
    <name type="common">Tiger tail seahorse</name>
    <dbReference type="NCBI Taxonomy" id="109280"/>
    <lineage>
        <taxon>Eukaryota</taxon>
        <taxon>Metazoa</taxon>
        <taxon>Chordata</taxon>
        <taxon>Craniata</taxon>
        <taxon>Vertebrata</taxon>
        <taxon>Euteleostomi</taxon>
        <taxon>Actinopterygii</taxon>
        <taxon>Neopterygii</taxon>
        <taxon>Teleostei</taxon>
        <taxon>Neoteleostei</taxon>
        <taxon>Acanthomorphata</taxon>
        <taxon>Syngnathiaria</taxon>
        <taxon>Syngnathiformes</taxon>
        <taxon>Syngnathoidei</taxon>
        <taxon>Syngnathidae</taxon>
        <taxon>Hippocampus</taxon>
    </lineage>
</organism>
<proteinExistence type="predicted"/>
<dbReference type="AlphaFoldDB" id="A0A3Q3DAR5"/>